<sequence length="268" mass="29281">MVSSLVIGSEAAVIVDLPLTISSVESLILWVREKTDKPVAGLFASHNHPDHYLSARVCLDAFPNATFYASPAASEGIAMGAPLTSAYWTSILSSSEIVQNASAPVPYNFTFFALPGDPGHSIHLIQPLTGDTVDETLFWLLSSRNLIAGDTTLDLLLALDPKTVVPGHSLSGESFDAAGVLDYTRKYLAFWQCNVESKGPDFYTPQELYALLNEQFPGRLGATSQFLLHVTAENFRRGGTRFGHFIDFTAFDSREALDGWELRARHQA</sequence>
<feature type="domain" description="Metallo-beta-lactamase" evidence="1">
    <location>
        <begin position="1"/>
        <end position="168"/>
    </location>
</feature>
<comment type="caution">
    <text evidence="2">The sequence shown here is derived from an EMBL/GenBank/DDBJ whole genome shotgun (WGS) entry which is preliminary data.</text>
</comment>
<proteinExistence type="predicted"/>
<dbReference type="SUPFAM" id="SSF56281">
    <property type="entry name" value="Metallo-hydrolase/oxidoreductase"/>
    <property type="match status" value="1"/>
</dbReference>
<dbReference type="Gene3D" id="3.60.15.10">
    <property type="entry name" value="Ribonuclease Z/Hydroxyacylglutathione hydrolase-like"/>
    <property type="match status" value="1"/>
</dbReference>
<evidence type="ECO:0000313" key="3">
    <source>
        <dbReference type="Proteomes" id="UP000654918"/>
    </source>
</evidence>
<dbReference type="EMBL" id="WIGO01000176">
    <property type="protein sequence ID" value="KAF6825320.1"/>
    <property type="molecule type" value="Genomic_DNA"/>
</dbReference>
<dbReference type="InterPro" id="IPR001279">
    <property type="entry name" value="Metallo-B-lactamas"/>
</dbReference>
<dbReference type="SMART" id="SM00849">
    <property type="entry name" value="Lactamase_B"/>
    <property type="match status" value="1"/>
</dbReference>
<dbReference type="Pfam" id="PF00753">
    <property type="entry name" value="Lactamase_B"/>
    <property type="match status" value="1"/>
</dbReference>
<organism evidence="2 3">
    <name type="scientific">Colletotrichum plurivorum</name>
    <dbReference type="NCBI Taxonomy" id="2175906"/>
    <lineage>
        <taxon>Eukaryota</taxon>
        <taxon>Fungi</taxon>
        <taxon>Dikarya</taxon>
        <taxon>Ascomycota</taxon>
        <taxon>Pezizomycotina</taxon>
        <taxon>Sordariomycetes</taxon>
        <taxon>Hypocreomycetidae</taxon>
        <taxon>Glomerellales</taxon>
        <taxon>Glomerellaceae</taxon>
        <taxon>Colletotrichum</taxon>
        <taxon>Colletotrichum orchidearum species complex</taxon>
    </lineage>
</organism>
<dbReference type="AlphaFoldDB" id="A0A8H6NAC1"/>
<dbReference type="Proteomes" id="UP000654918">
    <property type="component" value="Unassembled WGS sequence"/>
</dbReference>
<protein>
    <submittedName>
        <fullName evidence="2">Metallo-beta-lactamase domain protein</fullName>
    </submittedName>
</protein>
<accession>A0A8H6NAC1</accession>
<dbReference type="InterPro" id="IPR036866">
    <property type="entry name" value="RibonucZ/Hydroxyglut_hydro"/>
</dbReference>
<reference evidence="2" key="1">
    <citation type="journal article" date="2020" name="Phytopathology">
        <title>Genome Sequence Resources of Colletotrichum truncatum, C. plurivorum, C. musicola, and C. sojae: Four Species Pathogenic to Soybean (Glycine max).</title>
        <authorList>
            <person name="Rogerio F."/>
            <person name="Boufleur T.R."/>
            <person name="Ciampi-Guillardi M."/>
            <person name="Sukno S.A."/>
            <person name="Thon M.R."/>
            <person name="Massola Junior N.S."/>
            <person name="Baroncelli R."/>
        </authorList>
    </citation>
    <scope>NUCLEOTIDE SEQUENCE</scope>
    <source>
        <strain evidence="2">LFN00145</strain>
    </source>
</reference>
<gene>
    <name evidence="2" type="ORF">CPLU01_10364</name>
</gene>
<evidence type="ECO:0000259" key="1">
    <source>
        <dbReference type="SMART" id="SM00849"/>
    </source>
</evidence>
<evidence type="ECO:0000313" key="2">
    <source>
        <dbReference type="EMBL" id="KAF6825320.1"/>
    </source>
</evidence>
<name>A0A8H6NAC1_9PEZI</name>
<keyword evidence="3" id="KW-1185">Reference proteome</keyword>